<dbReference type="AlphaFoldDB" id="A0A2P2R135"/>
<evidence type="ECO:0000313" key="1">
    <source>
        <dbReference type="EMBL" id="MBX72935.1"/>
    </source>
</evidence>
<accession>A0A2P2R135</accession>
<protein>
    <submittedName>
        <fullName evidence="1">Uncharacterized protein</fullName>
    </submittedName>
</protein>
<proteinExistence type="predicted"/>
<dbReference type="EMBL" id="GGEC01092451">
    <property type="protein sequence ID" value="MBX72935.1"/>
    <property type="molecule type" value="Transcribed_RNA"/>
</dbReference>
<reference evidence="1" key="1">
    <citation type="submission" date="2018-02" db="EMBL/GenBank/DDBJ databases">
        <title>Rhizophora mucronata_Transcriptome.</title>
        <authorList>
            <person name="Meera S.P."/>
            <person name="Sreeshan A."/>
            <person name="Augustine A."/>
        </authorList>
    </citation>
    <scope>NUCLEOTIDE SEQUENCE</scope>
    <source>
        <tissue evidence="1">Leaf</tissue>
    </source>
</reference>
<name>A0A2P2R135_RHIMU</name>
<sequence length="41" mass="4952">MSCIEEQWRETSYFTTHSPLFLHQIFSILNLYQAQCTIENK</sequence>
<organism evidence="1">
    <name type="scientific">Rhizophora mucronata</name>
    <name type="common">Asiatic mangrove</name>
    <dbReference type="NCBI Taxonomy" id="61149"/>
    <lineage>
        <taxon>Eukaryota</taxon>
        <taxon>Viridiplantae</taxon>
        <taxon>Streptophyta</taxon>
        <taxon>Embryophyta</taxon>
        <taxon>Tracheophyta</taxon>
        <taxon>Spermatophyta</taxon>
        <taxon>Magnoliopsida</taxon>
        <taxon>eudicotyledons</taxon>
        <taxon>Gunneridae</taxon>
        <taxon>Pentapetalae</taxon>
        <taxon>rosids</taxon>
        <taxon>fabids</taxon>
        <taxon>Malpighiales</taxon>
        <taxon>Rhizophoraceae</taxon>
        <taxon>Rhizophora</taxon>
    </lineage>
</organism>